<accession>A0A160DWB8</accession>
<evidence type="ECO:0000259" key="6">
    <source>
        <dbReference type="SMART" id="SM00528"/>
    </source>
</evidence>
<keyword evidence="8" id="KW-1185">Reference proteome</keyword>
<dbReference type="GO" id="GO:0003681">
    <property type="term" value="F:bent DNA binding"/>
    <property type="evidence" value="ECO:0007669"/>
    <property type="project" value="TreeGrafter"/>
</dbReference>
<comment type="similarity">
    <text evidence="2">Belongs to the histone-like protein H-NS family.</text>
</comment>
<keyword evidence="3" id="KW-0963">Cytoplasm</keyword>
<feature type="region of interest" description="Disordered" evidence="5">
    <location>
        <begin position="65"/>
        <end position="86"/>
    </location>
</feature>
<evidence type="ECO:0000256" key="1">
    <source>
        <dbReference type="ARBA" id="ARBA00004453"/>
    </source>
</evidence>
<dbReference type="EMBL" id="CP015249">
    <property type="protein sequence ID" value="ANB18925.1"/>
    <property type="molecule type" value="Genomic_DNA"/>
</dbReference>
<evidence type="ECO:0000256" key="4">
    <source>
        <dbReference type="ARBA" id="ARBA00023125"/>
    </source>
</evidence>
<dbReference type="InterPro" id="IPR027444">
    <property type="entry name" value="H-NS_C_dom"/>
</dbReference>
<sequence>MAIDIKNLNHNQLNDLIGRAQQRQEELAKDKLSKLRDKVVALITAEGFTVDDVFGTGRKAARRVSKVKPKYRNPADPSQTWTGRGKRPRWFNAALSAGKKEKDLLIA</sequence>
<evidence type="ECO:0000256" key="3">
    <source>
        <dbReference type="ARBA" id="ARBA00022490"/>
    </source>
</evidence>
<gene>
    <name evidence="7" type="ORF">I596_2932</name>
</gene>
<evidence type="ECO:0000256" key="5">
    <source>
        <dbReference type="SAM" id="MobiDB-lite"/>
    </source>
</evidence>
<evidence type="ECO:0000313" key="7">
    <source>
        <dbReference type="EMBL" id="ANB18925.1"/>
    </source>
</evidence>
<dbReference type="OrthoDB" id="5297879at2"/>
<dbReference type="PANTHER" id="PTHR38097">
    <property type="match status" value="1"/>
</dbReference>
<reference evidence="7 8" key="1">
    <citation type="submission" date="2016-04" db="EMBL/GenBank/DDBJ databases">
        <title>Complete genome sequence of Dokdonella koreensis DS-123T.</title>
        <authorList>
            <person name="Kim J.F."/>
            <person name="Lee H."/>
            <person name="Kwak M.-J."/>
        </authorList>
    </citation>
    <scope>NUCLEOTIDE SEQUENCE [LARGE SCALE GENOMIC DNA]</scope>
    <source>
        <strain evidence="7 8">DS-123</strain>
    </source>
</reference>
<dbReference type="InterPro" id="IPR037150">
    <property type="entry name" value="H-NS_C_dom_sf"/>
</dbReference>
<evidence type="ECO:0000313" key="8">
    <source>
        <dbReference type="Proteomes" id="UP000076830"/>
    </source>
</evidence>
<dbReference type="RefSeq" id="WP_067649080.1">
    <property type="nucleotide sequence ID" value="NZ_CP015249.1"/>
</dbReference>
<name>A0A160DWB8_9GAMM</name>
<evidence type="ECO:0000256" key="2">
    <source>
        <dbReference type="ARBA" id="ARBA00010610"/>
    </source>
</evidence>
<dbReference type="Proteomes" id="UP000076830">
    <property type="component" value="Chromosome"/>
</dbReference>
<protein>
    <submittedName>
        <fullName evidence="7">DNA-binding protein H-NS</fullName>
    </submittedName>
</protein>
<dbReference type="AlphaFoldDB" id="A0A160DWB8"/>
<dbReference type="Gene3D" id="4.10.430.10">
    <property type="entry name" value="Histone-like protein H-NS, C-terminal domain"/>
    <property type="match status" value="1"/>
</dbReference>
<dbReference type="SUPFAM" id="SSF81273">
    <property type="entry name" value="H-NS histone-like proteins"/>
    <property type="match status" value="1"/>
</dbReference>
<dbReference type="GO" id="GO:0005829">
    <property type="term" value="C:cytosol"/>
    <property type="evidence" value="ECO:0007669"/>
    <property type="project" value="TreeGrafter"/>
</dbReference>
<comment type="subcellular location">
    <subcellularLocation>
        <location evidence="1">Cytoplasm</location>
        <location evidence="1">Nucleoid</location>
    </subcellularLocation>
</comment>
<dbReference type="PANTHER" id="PTHR38097:SF2">
    <property type="entry name" value="DNA-BINDING PROTEIN STPA"/>
    <property type="match status" value="1"/>
</dbReference>
<feature type="domain" description="DNA-binding protein H-NS-like C-terminal" evidence="6">
    <location>
        <begin position="59"/>
        <end position="106"/>
    </location>
</feature>
<dbReference type="GO" id="GO:0001217">
    <property type="term" value="F:DNA-binding transcription repressor activity"/>
    <property type="evidence" value="ECO:0007669"/>
    <property type="project" value="TreeGrafter"/>
</dbReference>
<dbReference type="Pfam" id="PF00816">
    <property type="entry name" value="Histone_HNS"/>
    <property type="match status" value="1"/>
</dbReference>
<dbReference type="PATRIC" id="fig|1300342.3.peg.2860"/>
<dbReference type="GO" id="GO:0032993">
    <property type="term" value="C:protein-DNA complex"/>
    <property type="evidence" value="ECO:0007669"/>
    <property type="project" value="TreeGrafter"/>
</dbReference>
<organism evidence="7 8">
    <name type="scientific">Dokdonella koreensis DS-123</name>
    <dbReference type="NCBI Taxonomy" id="1300342"/>
    <lineage>
        <taxon>Bacteria</taxon>
        <taxon>Pseudomonadati</taxon>
        <taxon>Pseudomonadota</taxon>
        <taxon>Gammaproteobacteria</taxon>
        <taxon>Lysobacterales</taxon>
        <taxon>Rhodanobacteraceae</taxon>
        <taxon>Dokdonella</taxon>
    </lineage>
</organism>
<keyword evidence="4 7" id="KW-0238">DNA-binding</keyword>
<dbReference type="SMART" id="SM00528">
    <property type="entry name" value="HNS"/>
    <property type="match status" value="1"/>
</dbReference>
<dbReference type="GO" id="GO:0000976">
    <property type="term" value="F:transcription cis-regulatory region binding"/>
    <property type="evidence" value="ECO:0007669"/>
    <property type="project" value="TreeGrafter"/>
</dbReference>
<dbReference type="KEGG" id="dko:I596_2932"/>
<dbReference type="GO" id="GO:0009295">
    <property type="term" value="C:nucleoid"/>
    <property type="evidence" value="ECO:0007669"/>
    <property type="project" value="UniProtKB-SubCell"/>
</dbReference>
<proteinExistence type="inferred from homology"/>
<dbReference type="GO" id="GO:0003680">
    <property type="term" value="F:minor groove of adenine-thymine-rich DNA binding"/>
    <property type="evidence" value="ECO:0007669"/>
    <property type="project" value="TreeGrafter"/>
</dbReference>